<dbReference type="AlphaFoldDB" id="A0A4R5CAE7"/>
<reference evidence="2 3" key="1">
    <citation type="submission" date="2019-03" db="EMBL/GenBank/DDBJ databases">
        <title>Flavobacterium AR-3-4 sp. nov. isolated from arctic soil.</title>
        <authorList>
            <person name="Chaudhary D.K."/>
        </authorList>
    </citation>
    <scope>NUCLEOTIDE SEQUENCE [LARGE SCALE GENOMIC DNA]</scope>
    <source>
        <strain evidence="2 3">AR-3-4</strain>
    </source>
</reference>
<dbReference type="GO" id="GO:0016491">
    <property type="term" value="F:oxidoreductase activity"/>
    <property type="evidence" value="ECO:0007669"/>
    <property type="project" value="InterPro"/>
</dbReference>
<accession>A0A4R5CAE7</accession>
<keyword evidence="3" id="KW-1185">Reference proteome</keyword>
<organism evidence="2 3">
    <name type="scientific">Flavobacterium cellulosilyticum</name>
    <dbReference type="NCBI Taxonomy" id="2541731"/>
    <lineage>
        <taxon>Bacteria</taxon>
        <taxon>Pseudomonadati</taxon>
        <taxon>Bacteroidota</taxon>
        <taxon>Flavobacteriia</taxon>
        <taxon>Flavobacteriales</taxon>
        <taxon>Flavobacteriaceae</taxon>
        <taxon>Flavobacterium</taxon>
    </lineage>
</organism>
<dbReference type="Proteomes" id="UP000295479">
    <property type="component" value="Unassembled WGS sequence"/>
</dbReference>
<dbReference type="OrthoDB" id="9802969at2"/>
<gene>
    <name evidence="2" type="ORF">E0F76_09660</name>
</gene>
<comment type="caution">
    <text evidence="2">The sequence shown here is derived from an EMBL/GenBank/DDBJ whole genome shotgun (WGS) entry which is preliminary data.</text>
</comment>
<feature type="domain" description="Lactate/malate dehydrogenase N-terminal" evidence="1">
    <location>
        <begin position="10"/>
        <end position="62"/>
    </location>
</feature>
<proteinExistence type="predicted"/>
<evidence type="ECO:0000259" key="1">
    <source>
        <dbReference type="Pfam" id="PF00056"/>
    </source>
</evidence>
<dbReference type="RefSeq" id="WP_132005425.1">
    <property type="nucleotide sequence ID" value="NZ_SMFK01000005.1"/>
</dbReference>
<dbReference type="InterPro" id="IPR036291">
    <property type="entry name" value="NAD(P)-bd_dom_sf"/>
</dbReference>
<dbReference type="SUPFAM" id="SSF51735">
    <property type="entry name" value="NAD(P)-binding Rossmann-fold domains"/>
    <property type="match status" value="1"/>
</dbReference>
<dbReference type="Gene3D" id="3.40.50.720">
    <property type="entry name" value="NAD(P)-binding Rossmann-like Domain"/>
    <property type="match status" value="1"/>
</dbReference>
<dbReference type="InterPro" id="IPR001236">
    <property type="entry name" value="Lactate/malate_DH_N"/>
</dbReference>
<evidence type="ECO:0000313" key="2">
    <source>
        <dbReference type="EMBL" id="TDD96901.1"/>
    </source>
</evidence>
<evidence type="ECO:0000313" key="3">
    <source>
        <dbReference type="Proteomes" id="UP000295479"/>
    </source>
</evidence>
<dbReference type="EMBL" id="SMFK01000005">
    <property type="protein sequence ID" value="TDD96901.1"/>
    <property type="molecule type" value="Genomic_DNA"/>
</dbReference>
<protein>
    <recommendedName>
        <fullName evidence="1">Lactate/malate dehydrogenase N-terminal domain-containing protein</fullName>
    </recommendedName>
</protein>
<dbReference type="Pfam" id="PF00056">
    <property type="entry name" value="Ldh_1_N"/>
    <property type="match status" value="1"/>
</dbReference>
<sequence length="72" mass="7986">MLLINKNELLAKDECIHLNHILSFAQLTKIYAAGFKGCKETDIVVITAGAIQKPGQTRTDFALKEIENTIDI</sequence>
<name>A0A4R5CAE7_9FLAO</name>